<evidence type="ECO:0000313" key="11">
    <source>
        <dbReference type="Proteomes" id="UP001055185"/>
    </source>
</evidence>
<dbReference type="PROSITE" id="PS51257">
    <property type="entry name" value="PROKAR_LIPOPROTEIN"/>
    <property type="match status" value="1"/>
</dbReference>
<evidence type="ECO:0000313" key="10">
    <source>
        <dbReference type="EMBL" id="GJN64409.1"/>
    </source>
</evidence>
<dbReference type="Gene3D" id="3.40.50.2300">
    <property type="match status" value="2"/>
</dbReference>
<feature type="region of interest" description="Disordered" evidence="7">
    <location>
        <begin position="27"/>
        <end position="46"/>
    </location>
</feature>
<dbReference type="CDD" id="cd06354">
    <property type="entry name" value="PBP1_PrnA-like"/>
    <property type="match status" value="1"/>
</dbReference>
<reference evidence="10" key="1">
    <citation type="journal article" date="2022" name="Int. J. Syst. Evol. Microbiol.">
        <title>Genome-based, phenotypic and chemotaxonomic classification of Faecalibacterium strains: proposal of three novel species Faecalibacterium duncaniae sp. nov., Faecalibacterium hattorii sp. nov. and Faecalibacterium gallinarum sp. nov. .</title>
        <authorList>
            <person name="Sakamoto M."/>
            <person name="Sakurai N."/>
            <person name="Tanno H."/>
            <person name="Iino T."/>
            <person name="Ohkuma M."/>
            <person name="Endo A."/>
        </authorList>
    </citation>
    <scope>NUCLEOTIDE SEQUENCE</scope>
    <source>
        <strain evidence="10">JCM 17207</strain>
    </source>
</reference>
<feature type="chain" id="PRO_5041254925" evidence="8">
    <location>
        <begin position="24"/>
        <end position="392"/>
    </location>
</feature>
<protein>
    <submittedName>
        <fullName evidence="10">Membrane protein</fullName>
    </submittedName>
</protein>
<dbReference type="PANTHER" id="PTHR34296:SF2">
    <property type="entry name" value="ABC TRANSPORTER GUANOSINE-BINDING PROTEIN NUPN"/>
    <property type="match status" value="1"/>
</dbReference>
<evidence type="ECO:0000256" key="8">
    <source>
        <dbReference type="SAM" id="SignalP"/>
    </source>
</evidence>
<evidence type="ECO:0000256" key="6">
    <source>
        <dbReference type="ARBA" id="ARBA00023288"/>
    </source>
</evidence>
<dbReference type="RefSeq" id="WP_238316608.1">
    <property type="nucleotide sequence ID" value="NZ_BQKV01000032.1"/>
</dbReference>
<dbReference type="InterPro" id="IPR028082">
    <property type="entry name" value="Peripla_BP_I"/>
</dbReference>
<evidence type="ECO:0000256" key="7">
    <source>
        <dbReference type="SAM" id="MobiDB-lite"/>
    </source>
</evidence>
<evidence type="ECO:0000256" key="3">
    <source>
        <dbReference type="ARBA" id="ARBA00022475"/>
    </source>
</evidence>
<comment type="caution">
    <text evidence="10">The sequence shown here is derived from an EMBL/GenBank/DDBJ whole genome shotgun (WGS) entry which is preliminary data.</text>
</comment>
<dbReference type="AlphaFoldDB" id="A0AA37MXC6"/>
<evidence type="ECO:0000259" key="9">
    <source>
        <dbReference type="Pfam" id="PF02608"/>
    </source>
</evidence>
<keyword evidence="11" id="KW-1185">Reference proteome</keyword>
<gene>
    <name evidence="10" type="ORF">JCM17207_10340</name>
</gene>
<dbReference type="SUPFAM" id="SSF53822">
    <property type="entry name" value="Periplasmic binding protein-like I"/>
    <property type="match status" value="1"/>
</dbReference>
<dbReference type="Proteomes" id="UP001055185">
    <property type="component" value="Unassembled WGS sequence"/>
</dbReference>
<comment type="similarity">
    <text evidence="2">Belongs to the BMP lipoprotein family.</text>
</comment>
<dbReference type="InterPro" id="IPR003760">
    <property type="entry name" value="PnrA-like"/>
</dbReference>
<dbReference type="GO" id="GO:0005886">
    <property type="term" value="C:plasma membrane"/>
    <property type="evidence" value="ECO:0007669"/>
    <property type="project" value="UniProtKB-SubCell"/>
</dbReference>
<dbReference type="InterPro" id="IPR050957">
    <property type="entry name" value="BMP_lipoprotein"/>
</dbReference>
<keyword evidence="4 8" id="KW-0732">Signal</keyword>
<dbReference type="InterPro" id="IPR006311">
    <property type="entry name" value="TAT_signal"/>
</dbReference>
<keyword evidence="3" id="KW-1003">Cell membrane</keyword>
<proteinExistence type="inferred from homology"/>
<organism evidence="10 11">
    <name type="scientific">Faecalibacterium gallinarum</name>
    <dbReference type="NCBI Taxonomy" id="2903556"/>
    <lineage>
        <taxon>Bacteria</taxon>
        <taxon>Bacillati</taxon>
        <taxon>Bacillota</taxon>
        <taxon>Clostridia</taxon>
        <taxon>Eubacteriales</taxon>
        <taxon>Oscillospiraceae</taxon>
        <taxon>Faecalibacterium</taxon>
    </lineage>
</organism>
<dbReference type="EMBL" id="BQKV01000032">
    <property type="protein sequence ID" value="GJN64409.1"/>
    <property type="molecule type" value="Genomic_DNA"/>
</dbReference>
<evidence type="ECO:0000256" key="5">
    <source>
        <dbReference type="ARBA" id="ARBA00023136"/>
    </source>
</evidence>
<evidence type="ECO:0000256" key="2">
    <source>
        <dbReference type="ARBA" id="ARBA00008610"/>
    </source>
</evidence>
<comment type="subcellular location">
    <subcellularLocation>
        <location evidence="1">Cell membrane</location>
        <topology evidence="1">Lipid-anchor</topology>
    </subcellularLocation>
</comment>
<feature type="domain" description="ABC transporter substrate-binding protein PnrA-like" evidence="9">
    <location>
        <begin position="59"/>
        <end position="371"/>
    </location>
</feature>
<dbReference type="Pfam" id="PF02608">
    <property type="entry name" value="Bmp"/>
    <property type="match status" value="1"/>
</dbReference>
<evidence type="ECO:0000256" key="4">
    <source>
        <dbReference type="ARBA" id="ARBA00022729"/>
    </source>
</evidence>
<accession>A0AA37MXC6</accession>
<keyword evidence="6" id="KW-0449">Lipoprotein</keyword>
<keyword evidence="5" id="KW-0472">Membrane</keyword>
<dbReference type="PANTHER" id="PTHR34296">
    <property type="entry name" value="TRANSCRIPTIONAL ACTIVATOR PROTEIN MED"/>
    <property type="match status" value="1"/>
</dbReference>
<evidence type="ECO:0000256" key="1">
    <source>
        <dbReference type="ARBA" id="ARBA00004193"/>
    </source>
</evidence>
<dbReference type="PROSITE" id="PS51318">
    <property type="entry name" value="TAT"/>
    <property type="match status" value="1"/>
</dbReference>
<sequence>MSMISRRKFMAVAGATAVVSALAACGSSSSSTSTAASTGSSSAAGSEAGTKALSYVALCCDTGTIDDESFNQACWEAVESYMGTENCQYYIPEADASDEDRETFIRQAVNDGAEVVVCVGYLYGASLAWAAEQYPDTKFIAVDVTQADIGTDTIPANCYCITFKEEQAGYLAGYAVAKDGFTKLGFLGGMAVPAVIRYGYGYIQGIDAAAQETGNAVEVNYFYGGQFYGDANITSRMEGWYSNGTEIVFACGGGIYTSALEAAVKNNGYVVGVDVDQNYIGVNGVEDGSFSYNPFITSAMKGLTESVSDSLANIDAGDWSSIAGTNGNFGLEEGEYVGLPTAEGSWNFRTFTVEEYEAVKAKIASGEVVVDNSSEDSVKPTTSDLVTVNYIQ</sequence>
<name>A0AA37MXC6_9FIRM</name>
<feature type="signal peptide" evidence="8">
    <location>
        <begin position="1"/>
        <end position="23"/>
    </location>
</feature>